<evidence type="ECO:0000256" key="6">
    <source>
        <dbReference type="ARBA" id="ARBA00022840"/>
    </source>
</evidence>
<dbReference type="InterPro" id="IPR027417">
    <property type="entry name" value="P-loop_NTPase"/>
</dbReference>
<dbReference type="PANTHER" id="PTHR43297">
    <property type="entry name" value="OLIGOPEPTIDE TRANSPORT ATP-BINDING PROTEIN APPD"/>
    <property type="match status" value="1"/>
</dbReference>
<evidence type="ECO:0000256" key="2">
    <source>
        <dbReference type="ARBA" id="ARBA00005417"/>
    </source>
</evidence>
<dbReference type="Proteomes" id="UP000182977">
    <property type="component" value="Chromosome I"/>
</dbReference>
<name>A0A1H2LFC3_9ACTN</name>
<evidence type="ECO:0000256" key="3">
    <source>
        <dbReference type="ARBA" id="ARBA00022448"/>
    </source>
</evidence>
<dbReference type="GO" id="GO:0005886">
    <property type="term" value="C:plasma membrane"/>
    <property type="evidence" value="ECO:0007669"/>
    <property type="project" value="UniProtKB-SubCell"/>
</dbReference>
<evidence type="ECO:0000256" key="1">
    <source>
        <dbReference type="ARBA" id="ARBA00004202"/>
    </source>
</evidence>
<dbReference type="PANTHER" id="PTHR43297:SF2">
    <property type="entry name" value="DIPEPTIDE TRANSPORT ATP-BINDING PROTEIN DPPD"/>
    <property type="match status" value="1"/>
</dbReference>
<dbReference type="InterPro" id="IPR003439">
    <property type="entry name" value="ABC_transporter-like_ATP-bd"/>
</dbReference>
<keyword evidence="5" id="KW-0547">Nucleotide-binding</keyword>
<dbReference type="Pfam" id="PF00005">
    <property type="entry name" value="ABC_tran"/>
    <property type="match status" value="1"/>
</dbReference>
<dbReference type="STRING" id="419479.SAMN04488563_5929"/>
<dbReference type="GO" id="GO:0016887">
    <property type="term" value="F:ATP hydrolysis activity"/>
    <property type="evidence" value="ECO:0007669"/>
    <property type="project" value="InterPro"/>
</dbReference>
<dbReference type="EMBL" id="LT629791">
    <property type="protein sequence ID" value="SDU79106.1"/>
    <property type="molecule type" value="Genomic_DNA"/>
</dbReference>
<dbReference type="FunFam" id="3.40.50.300:FF:000016">
    <property type="entry name" value="Oligopeptide ABC transporter ATP-binding component"/>
    <property type="match status" value="1"/>
</dbReference>
<dbReference type="NCBIfam" id="TIGR01727">
    <property type="entry name" value="oligo_HPY"/>
    <property type="match status" value="1"/>
</dbReference>
<dbReference type="Pfam" id="PF08352">
    <property type="entry name" value="oligo_HPY"/>
    <property type="match status" value="1"/>
</dbReference>
<evidence type="ECO:0000313" key="10">
    <source>
        <dbReference type="Proteomes" id="UP000182977"/>
    </source>
</evidence>
<evidence type="ECO:0000256" key="7">
    <source>
        <dbReference type="ARBA" id="ARBA00023136"/>
    </source>
</evidence>
<accession>A0A1H2LFC3</accession>
<reference evidence="10" key="1">
    <citation type="submission" date="2016-10" db="EMBL/GenBank/DDBJ databases">
        <authorList>
            <person name="Varghese N."/>
            <person name="Submissions S."/>
        </authorList>
    </citation>
    <scope>NUCLEOTIDE SEQUENCE [LARGE SCALE GENOMIC DNA]</scope>
    <source>
        <strain evidence="10">DSM 45079</strain>
    </source>
</reference>
<keyword evidence="7" id="KW-0472">Membrane</keyword>
<dbReference type="InterPro" id="IPR050388">
    <property type="entry name" value="ABC_Ni/Peptide_Import"/>
</dbReference>
<keyword evidence="6 9" id="KW-0067">ATP-binding</keyword>
<comment type="subcellular location">
    <subcellularLocation>
        <location evidence="1">Cell membrane</location>
        <topology evidence="1">Peripheral membrane protein</topology>
    </subcellularLocation>
</comment>
<dbReference type="SMART" id="SM00382">
    <property type="entry name" value="AAA"/>
    <property type="match status" value="1"/>
</dbReference>
<dbReference type="SUPFAM" id="SSF52540">
    <property type="entry name" value="P-loop containing nucleoside triphosphate hydrolases"/>
    <property type="match status" value="1"/>
</dbReference>
<dbReference type="PROSITE" id="PS50893">
    <property type="entry name" value="ABC_TRANSPORTER_2"/>
    <property type="match status" value="1"/>
</dbReference>
<dbReference type="Gene3D" id="3.40.50.300">
    <property type="entry name" value="P-loop containing nucleotide triphosphate hydrolases"/>
    <property type="match status" value="1"/>
</dbReference>
<comment type="similarity">
    <text evidence="2">Belongs to the ABC transporter superfamily.</text>
</comment>
<keyword evidence="10" id="KW-1185">Reference proteome</keyword>
<organism evidence="9 10">
    <name type="scientific">Jiangella alkaliphila</name>
    <dbReference type="NCBI Taxonomy" id="419479"/>
    <lineage>
        <taxon>Bacteria</taxon>
        <taxon>Bacillati</taxon>
        <taxon>Actinomycetota</taxon>
        <taxon>Actinomycetes</taxon>
        <taxon>Jiangellales</taxon>
        <taxon>Jiangellaceae</taxon>
        <taxon>Jiangella</taxon>
    </lineage>
</organism>
<dbReference type="InterPro" id="IPR013563">
    <property type="entry name" value="Oligopep_ABC_C"/>
</dbReference>
<gene>
    <name evidence="9" type="ORF">SAMN04488563_5929</name>
</gene>
<evidence type="ECO:0000313" key="9">
    <source>
        <dbReference type="EMBL" id="SDU79106.1"/>
    </source>
</evidence>
<protein>
    <submittedName>
        <fullName evidence="9">Peptide/nickel transport system ATP-binding protein</fullName>
    </submittedName>
</protein>
<dbReference type="GO" id="GO:0015833">
    <property type="term" value="P:peptide transport"/>
    <property type="evidence" value="ECO:0007669"/>
    <property type="project" value="InterPro"/>
</dbReference>
<dbReference type="OrthoDB" id="5357528at2"/>
<dbReference type="CDD" id="cd03257">
    <property type="entry name" value="ABC_NikE_OppD_transporters"/>
    <property type="match status" value="1"/>
</dbReference>
<dbReference type="RefSeq" id="WP_046771998.1">
    <property type="nucleotide sequence ID" value="NZ_LBMC01000054.1"/>
</dbReference>
<evidence type="ECO:0000256" key="5">
    <source>
        <dbReference type="ARBA" id="ARBA00022741"/>
    </source>
</evidence>
<evidence type="ECO:0000256" key="4">
    <source>
        <dbReference type="ARBA" id="ARBA00022475"/>
    </source>
</evidence>
<keyword evidence="4" id="KW-1003">Cell membrane</keyword>
<dbReference type="InterPro" id="IPR003593">
    <property type="entry name" value="AAA+_ATPase"/>
</dbReference>
<proteinExistence type="inferred from homology"/>
<feature type="domain" description="ABC transporter" evidence="8">
    <location>
        <begin position="6"/>
        <end position="258"/>
    </location>
</feature>
<sequence length="325" mass="34596">MSHPLIEVDALTVTVPGRARGSRAVILDDVSLTLDGGGTLGLVGESGSGKSMTALAIMGLLPPGARVETGAIRLDGDDLVGRSKRELQRLRGRTLSMVLQDPMTALDPAFTIGAQLREPLRQHRGLRGPALGRAAVAALESVHVPSAAERVRAYPHQFSGGMRQRVTSAIALAGEPRLLIADEPTTALDVTTQARYLALLRELRERTGFALLFVSHDLMVVRAVCEQVLVMYAGQVVESGETASVFTDPRHPYTRALVREIPAPGSAEWLVPIEGQAPDPLDHVEGCRFAARCPLAEAACRESVPPLTPRAGGGTVRCFRADAEG</sequence>
<dbReference type="GO" id="GO:0005524">
    <property type="term" value="F:ATP binding"/>
    <property type="evidence" value="ECO:0007669"/>
    <property type="project" value="UniProtKB-KW"/>
</dbReference>
<evidence type="ECO:0000259" key="8">
    <source>
        <dbReference type="PROSITE" id="PS50893"/>
    </source>
</evidence>
<dbReference type="AlphaFoldDB" id="A0A1H2LFC3"/>
<keyword evidence="3" id="KW-0813">Transport</keyword>